<protein>
    <recommendedName>
        <fullName evidence="4">Cation/multidrug efflux pump</fullName>
    </recommendedName>
</protein>
<comment type="caution">
    <text evidence="2">The sequence shown here is derived from an EMBL/GenBank/DDBJ whole genome shotgun (WGS) entry which is preliminary data.</text>
</comment>
<keyword evidence="1" id="KW-0472">Membrane</keyword>
<feature type="transmembrane region" description="Helical" evidence="1">
    <location>
        <begin position="6"/>
        <end position="26"/>
    </location>
</feature>
<accession>A0ABU1F7X2</accession>
<proteinExistence type="predicted"/>
<dbReference type="Proteomes" id="UP001247754">
    <property type="component" value="Unassembled WGS sequence"/>
</dbReference>
<evidence type="ECO:0008006" key="4">
    <source>
        <dbReference type="Google" id="ProtNLM"/>
    </source>
</evidence>
<gene>
    <name evidence="2" type="ORF">RGD00_08030</name>
</gene>
<keyword evidence="3" id="KW-1185">Reference proteome</keyword>
<dbReference type="EMBL" id="JAVKPH010000006">
    <property type="protein sequence ID" value="MDR5652547.1"/>
    <property type="molecule type" value="Genomic_DNA"/>
</dbReference>
<evidence type="ECO:0000313" key="3">
    <source>
        <dbReference type="Proteomes" id="UP001247754"/>
    </source>
</evidence>
<organism evidence="2 3">
    <name type="scientific">Ruixingdingia sedimenti</name>
    <dbReference type="NCBI Taxonomy" id="3073604"/>
    <lineage>
        <taxon>Bacteria</taxon>
        <taxon>Pseudomonadati</taxon>
        <taxon>Pseudomonadota</taxon>
        <taxon>Alphaproteobacteria</taxon>
        <taxon>Rhodobacterales</taxon>
        <taxon>Paracoccaceae</taxon>
        <taxon>Ruixingdingia</taxon>
    </lineage>
</organism>
<reference evidence="2 3" key="1">
    <citation type="submission" date="2023-09" db="EMBL/GenBank/DDBJ databases">
        <title>Xinfangfangia sedmenti sp. nov., isolated the sedment.</title>
        <authorList>
            <person name="Xu L."/>
        </authorList>
    </citation>
    <scope>NUCLEOTIDE SEQUENCE [LARGE SCALE GENOMIC DNA]</scope>
    <source>
        <strain evidence="2 3">LG-4</strain>
    </source>
</reference>
<feature type="transmembrane region" description="Helical" evidence="1">
    <location>
        <begin position="65"/>
        <end position="84"/>
    </location>
</feature>
<evidence type="ECO:0000313" key="2">
    <source>
        <dbReference type="EMBL" id="MDR5652547.1"/>
    </source>
</evidence>
<sequence>MGYIRLAILGLVGLTVVYVLVSLYSASVRRERLEDRWEAEGRPGDRDAYVERGMQAYRKSFRRKLIVLVYVIPIIAVTVLVYLLNFT</sequence>
<keyword evidence="1" id="KW-1133">Transmembrane helix</keyword>
<evidence type="ECO:0000256" key="1">
    <source>
        <dbReference type="SAM" id="Phobius"/>
    </source>
</evidence>
<keyword evidence="1" id="KW-0812">Transmembrane</keyword>
<dbReference type="RefSeq" id="WP_310456791.1">
    <property type="nucleotide sequence ID" value="NZ_JAVKPH010000006.1"/>
</dbReference>
<name>A0ABU1F7X2_9RHOB</name>